<name>A0A6C0IZT6_9ZZZZ</name>
<proteinExistence type="predicted"/>
<sequence>MNVIPVGQTSCSSMFTSPRLAPPPPCPQSLKGVSCDIIVLKEAVSNHAPPL</sequence>
<accession>A0A6C0IZT6</accession>
<evidence type="ECO:0000313" key="1">
    <source>
        <dbReference type="EMBL" id="QHT98070.1"/>
    </source>
</evidence>
<dbReference type="AlphaFoldDB" id="A0A6C0IZT6"/>
<protein>
    <submittedName>
        <fullName evidence="1">Uncharacterized protein</fullName>
    </submittedName>
</protein>
<organism evidence="1">
    <name type="scientific">viral metagenome</name>
    <dbReference type="NCBI Taxonomy" id="1070528"/>
    <lineage>
        <taxon>unclassified sequences</taxon>
        <taxon>metagenomes</taxon>
        <taxon>organismal metagenomes</taxon>
    </lineage>
</organism>
<dbReference type="EMBL" id="MN740287">
    <property type="protein sequence ID" value="QHT98070.1"/>
    <property type="molecule type" value="Genomic_DNA"/>
</dbReference>
<reference evidence="1" key="1">
    <citation type="journal article" date="2020" name="Nature">
        <title>Giant virus diversity and host interactions through global metagenomics.</title>
        <authorList>
            <person name="Schulz F."/>
            <person name="Roux S."/>
            <person name="Paez-Espino D."/>
            <person name="Jungbluth S."/>
            <person name="Walsh D.A."/>
            <person name="Denef V.J."/>
            <person name="McMahon K.D."/>
            <person name="Konstantinidis K.T."/>
            <person name="Eloe-Fadrosh E.A."/>
            <person name="Kyrpides N.C."/>
            <person name="Woyke T."/>
        </authorList>
    </citation>
    <scope>NUCLEOTIDE SEQUENCE</scope>
    <source>
        <strain evidence="1">GVMAG-M-3300025626-8</strain>
    </source>
</reference>